<comment type="caution">
    <text evidence="2">The sequence shown here is derived from an EMBL/GenBank/DDBJ whole genome shotgun (WGS) entry which is preliminary data.</text>
</comment>
<sequence>MSDARTVTTEGRQHGLEESERERAGKHRGVAAAQEEPAAEPHGKHRRPSADQAS</sequence>
<protein>
    <submittedName>
        <fullName evidence="2">Uncharacterized protein</fullName>
    </submittedName>
</protein>
<evidence type="ECO:0000313" key="3">
    <source>
        <dbReference type="Proteomes" id="UP001596160"/>
    </source>
</evidence>
<reference evidence="3" key="1">
    <citation type="journal article" date="2019" name="Int. J. Syst. Evol. Microbiol.">
        <title>The Global Catalogue of Microorganisms (GCM) 10K type strain sequencing project: providing services to taxonomists for standard genome sequencing and annotation.</title>
        <authorList>
            <consortium name="The Broad Institute Genomics Platform"/>
            <consortium name="The Broad Institute Genome Sequencing Center for Infectious Disease"/>
            <person name="Wu L."/>
            <person name="Ma J."/>
        </authorList>
    </citation>
    <scope>NUCLEOTIDE SEQUENCE [LARGE SCALE GENOMIC DNA]</scope>
    <source>
        <strain evidence="3">PCU 266</strain>
    </source>
</reference>
<evidence type="ECO:0000313" key="2">
    <source>
        <dbReference type="EMBL" id="MFC5153312.1"/>
    </source>
</evidence>
<feature type="compositionally biased region" description="Polar residues" evidence="1">
    <location>
        <begin position="1"/>
        <end position="10"/>
    </location>
</feature>
<accession>A0ABW0AHY1</accession>
<feature type="region of interest" description="Disordered" evidence="1">
    <location>
        <begin position="1"/>
        <end position="54"/>
    </location>
</feature>
<dbReference type="Proteomes" id="UP001596160">
    <property type="component" value="Unassembled WGS sequence"/>
</dbReference>
<dbReference type="EMBL" id="JBHSKP010000009">
    <property type="protein sequence ID" value="MFC5153312.1"/>
    <property type="molecule type" value="Genomic_DNA"/>
</dbReference>
<keyword evidence="3" id="KW-1185">Reference proteome</keyword>
<feature type="compositionally biased region" description="Basic and acidic residues" evidence="1">
    <location>
        <begin position="11"/>
        <end position="23"/>
    </location>
</feature>
<dbReference type="RefSeq" id="WP_344479832.1">
    <property type="nucleotide sequence ID" value="NZ_BAAASB010000013.1"/>
</dbReference>
<evidence type="ECO:0000256" key="1">
    <source>
        <dbReference type="SAM" id="MobiDB-lite"/>
    </source>
</evidence>
<name>A0ABW0AHY1_9ACTN</name>
<organism evidence="2 3">
    <name type="scientific">Streptomyces amakusaensis</name>
    <dbReference type="NCBI Taxonomy" id="67271"/>
    <lineage>
        <taxon>Bacteria</taxon>
        <taxon>Bacillati</taxon>
        <taxon>Actinomycetota</taxon>
        <taxon>Actinomycetes</taxon>
        <taxon>Kitasatosporales</taxon>
        <taxon>Streptomycetaceae</taxon>
        <taxon>Streptomyces</taxon>
    </lineage>
</organism>
<gene>
    <name evidence="2" type="ORF">ACFPRH_16375</name>
</gene>
<proteinExistence type="predicted"/>